<reference evidence="6" key="1">
    <citation type="submission" date="2013-03" db="EMBL/GenBank/DDBJ databases">
        <title>Genome sequence of Chthonomonas calidirosea, the first sequenced genome from the Armatimonadetes phylum (formally candidate division OP10).</title>
        <authorList>
            <person name="Lee K.C.Y."/>
            <person name="Morgan X.C."/>
            <person name="Dunfield P.F."/>
            <person name="Tamas I."/>
            <person name="Houghton K.M."/>
            <person name="Vyssotski M."/>
            <person name="Ryan J.L.J."/>
            <person name="Lagutin K."/>
            <person name="McDonald I.R."/>
            <person name="Stott M.B."/>
        </authorList>
    </citation>
    <scope>NUCLEOTIDE SEQUENCE [LARGE SCALE GENOMIC DNA]</scope>
    <source>
        <strain evidence="6">DSM 23976 / ICMP 18418 / T49</strain>
    </source>
</reference>
<dbReference type="InterPro" id="IPR018197">
    <property type="entry name" value="Glycerate_kinase_RE-like"/>
</dbReference>
<dbReference type="InParanoid" id="S0EYV3"/>
<evidence type="ECO:0000256" key="2">
    <source>
        <dbReference type="ARBA" id="ARBA00022679"/>
    </source>
</evidence>
<dbReference type="Pfam" id="PF02595">
    <property type="entry name" value="Gly_kinase"/>
    <property type="match status" value="1"/>
</dbReference>
<dbReference type="STRING" id="454171.CP488_02685"/>
<keyword evidence="2 4" id="KW-0808">Transferase</keyword>
<dbReference type="InterPro" id="IPR018193">
    <property type="entry name" value="Glyc_kinase_flavodox-like_fold"/>
</dbReference>
<dbReference type="NCBIfam" id="TIGR00045">
    <property type="entry name" value="glycerate kinase"/>
    <property type="match status" value="1"/>
</dbReference>
<evidence type="ECO:0000313" key="6">
    <source>
        <dbReference type="Proteomes" id="UP000014227"/>
    </source>
</evidence>
<dbReference type="GO" id="GO:0031388">
    <property type="term" value="P:organic acid phosphorylation"/>
    <property type="evidence" value="ECO:0007669"/>
    <property type="project" value="UniProtKB-UniRule"/>
</dbReference>
<dbReference type="Gene3D" id="3.40.50.10350">
    <property type="entry name" value="Glycerate kinase, domain 1"/>
    <property type="match status" value="1"/>
</dbReference>
<dbReference type="KEGG" id="ccz:CCALI_01412"/>
<dbReference type="Proteomes" id="UP000014227">
    <property type="component" value="Chromosome I"/>
</dbReference>
<accession>S0EYV3</accession>
<comment type="similarity">
    <text evidence="1 4">Belongs to the glycerate kinase type-1 family.</text>
</comment>
<evidence type="ECO:0000256" key="1">
    <source>
        <dbReference type="ARBA" id="ARBA00006284"/>
    </source>
</evidence>
<dbReference type="RefSeq" id="WP_016482768.1">
    <property type="nucleotide sequence ID" value="NC_021487.1"/>
</dbReference>
<dbReference type="SUPFAM" id="SSF110738">
    <property type="entry name" value="Glycerate kinase I"/>
    <property type="match status" value="1"/>
</dbReference>
<dbReference type="InterPro" id="IPR036129">
    <property type="entry name" value="Glycerate_kinase_sf"/>
</dbReference>
<keyword evidence="6" id="KW-1185">Reference proteome</keyword>
<gene>
    <name evidence="5" type="ORF">CCALI_01412</name>
</gene>
<keyword evidence="3 4" id="KW-0418">Kinase</keyword>
<dbReference type="HOGENOM" id="CLU_028255_0_0_0"/>
<dbReference type="InterPro" id="IPR004381">
    <property type="entry name" value="Glycerate_kinase"/>
</dbReference>
<evidence type="ECO:0000256" key="4">
    <source>
        <dbReference type="PIRNR" id="PIRNR006078"/>
    </source>
</evidence>
<evidence type="ECO:0000313" key="5">
    <source>
        <dbReference type="EMBL" id="CCW35229.1"/>
    </source>
</evidence>
<dbReference type="AlphaFoldDB" id="S0EYV3"/>
<protein>
    <submittedName>
        <fullName evidence="5">Glycerate kinase</fullName>
        <ecNumber evidence="5">2.7.1.31</ecNumber>
    </submittedName>
</protein>
<dbReference type="FunCoup" id="S0EYV3">
    <property type="interactions" value="93"/>
</dbReference>
<proteinExistence type="inferred from homology"/>
<evidence type="ECO:0000256" key="3">
    <source>
        <dbReference type="ARBA" id="ARBA00022777"/>
    </source>
</evidence>
<organism evidence="5 6">
    <name type="scientific">Chthonomonas calidirosea (strain DSM 23976 / ICMP 18418 / T49)</name>
    <dbReference type="NCBI Taxonomy" id="1303518"/>
    <lineage>
        <taxon>Bacteria</taxon>
        <taxon>Bacillati</taxon>
        <taxon>Armatimonadota</taxon>
        <taxon>Chthonomonadia</taxon>
        <taxon>Chthonomonadales</taxon>
        <taxon>Chthonomonadaceae</taxon>
        <taxon>Chthonomonas</taxon>
    </lineage>
</organism>
<sequence length="400" mass="41684">MTQPAILVCPNAFKGSLTASEASHAMAEGIKEVLGDAVPLVLLPLADGGDGTLETLVEATGGTIYRAWVHDPLYRPVEASWGRLGGEKKEFAVIEMAKASGLCLLKPEERDPLHATTYGTGELMLEAVRAGCKKLLIGIGGSATNDGGAGMAQALGARLLDEEGKELPFGGAALRRLRTIDISHWKLPPDVEVIVACDVDNPLCGEQGASAVYGPQKGATAEMVAVLDAALAHYATILQSELGIAVADVPGAGAAGGLGAGLLAFCRAKLVAGADMVLDVLDFEAHCRNSWMVLTGEGKLDEQTLHGKAVLRVARRAARLGLGIPVVALGGAVEAEAEEALFAEGVHAVLPIVERVCTLEEAMSQAYPLLKRATRRALRWVLIGQKGLPTCQVRGPLSSN</sequence>
<dbReference type="PIRSF" id="PIRSF006078">
    <property type="entry name" value="GlxK"/>
    <property type="match status" value="1"/>
</dbReference>
<dbReference type="PATRIC" id="fig|1303518.3.peg.1443"/>
<dbReference type="Gene3D" id="3.90.1510.10">
    <property type="entry name" value="Glycerate kinase, domain 2"/>
    <property type="match status" value="1"/>
</dbReference>
<name>S0EYV3_CHTCT</name>
<dbReference type="GO" id="GO:0008887">
    <property type="term" value="F:glycerate kinase activity"/>
    <property type="evidence" value="ECO:0007669"/>
    <property type="project" value="UniProtKB-UniRule"/>
</dbReference>
<dbReference type="EMBL" id="HF951689">
    <property type="protein sequence ID" value="CCW35229.1"/>
    <property type="molecule type" value="Genomic_DNA"/>
</dbReference>
<dbReference type="PANTHER" id="PTHR21599:SF0">
    <property type="entry name" value="GLYCERATE KINASE"/>
    <property type="match status" value="1"/>
</dbReference>
<dbReference type="eggNOG" id="COG1929">
    <property type="taxonomic scope" value="Bacteria"/>
</dbReference>
<dbReference type="EC" id="2.7.1.31" evidence="5"/>
<dbReference type="PANTHER" id="PTHR21599">
    <property type="entry name" value="GLYCERATE KINASE"/>
    <property type="match status" value="1"/>
</dbReference>